<proteinExistence type="predicted"/>
<organism evidence="2 3">
    <name type="scientific">Paenibacillus lacisoli</name>
    <dbReference type="NCBI Taxonomy" id="3064525"/>
    <lineage>
        <taxon>Bacteria</taxon>
        <taxon>Bacillati</taxon>
        <taxon>Bacillota</taxon>
        <taxon>Bacilli</taxon>
        <taxon>Bacillales</taxon>
        <taxon>Paenibacillaceae</taxon>
        <taxon>Paenibacillus</taxon>
    </lineage>
</organism>
<keyword evidence="1" id="KW-0472">Membrane</keyword>
<evidence type="ECO:0000256" key="1">
    <source>
        <dbReference type="SAM" id="Phobius"/>
    </source>
</evidence>
<feature type="transmembrane region" description="Helical" evidence="1">
    <location>
        <begin position="6"/>
        <end position="28"/>
    </location>
</feature>
<reference evidence="2 3" key="1">
    <citation type="submission" date="2023-07" db="EMBL/GenBank/DDBJ databases">
        <title>Paenibacillus sp. JX-17 nov. isolated from soil.</title>
        <authorList>
            <person name="Wan Y."/>
            <person name="Liu B."/>
        </authorList>
    </citation>
    <scope>NUCLEOTIDE SEQUENCE [LARGE SCALE GENOMIC DNA]</scope>
    <source>
        <strain evidence="2 3">JX-17</strain>
    </source>
</reference>
<evidence type="ECO:0000313" key="3">
    <source>
        <dbReference type="Proteomes" id="UP001240171"/>
    </source>
</evidence>
<keyword evidence="1" id="KW-1133">Transmembrane helix</keyword>
<dbReference type="RefSeq" id="WP_305024257.1">
    <property type="nucleotide sequence ID" value="NZ_JAUQTB010000005.1"/>
</dbReference>
<protein>
    <submittedName>
        <fullName evidence="2">Uncharacterized protein</fullName>
    </submittedName>
</protein>
<feature type="transmembrane region" description="Helical" evidence="1">
    <location>
        <begin position="40"/>
        <end position="60"/>
    </location>
</feature>
<dbReference type="Proteomes" id="UP001240171">
    <property type="component" value="Unassembled WGS sequence"/>
</dbReference>
<dbReference type="EMBL" id="JAUQTB010000005">
    <property type="protein sequence ID" value="MDO7907058.1"/>
    <property type="molecule type" value="Genomic_DNA"/>
</dbReference>
<keyword evidence="1" id="KW-0812">Transmembrane</keyword>
<evidence type="ECO:0000313" key="2">
    <source>
        <dbReference type="EMBL" id="MDO7907058.1"/>
    </source>
</evidence>
<gene>
    <name evidence="2" type="ORF">Q5741_11585</name>
</gene>
<name>A0ABT9CER4_9BACL</name>
<accession>A0ABT9CER4</accession>
<sequence length="72" mass="8052">MVKLFLGSISLLSAVIMICTGFIVSALTHQSGYSLFRLSLWWIIIPVAMAAIGIGLLVSYQRDEDYDNREED</sequence>
<keyword evidence="3" id="KW-1185">Reference proteome</keyword>
<comment type="caution">
    <text evidence="2">The sequence shown here is derived from an EMBL/GenBank/DDBJ whole genome shotgun (WGS) entry which is preliminary data.</text>
</comment>